<proteinExistence type="predicted"/>
<comment type="caution">
    <text evidence="2">The sequence shown here is derived from an EMBL/GenBank/DDBJ whole genome shotgun (WGS) entry which is preliminary data.</text>
</comment>
<dbReference type="AlphaFoldDB" id="A0A7X1TPD3"/>
<name>A0A7X1TPD3_9MICC</name>
<feature type="region of interest" description="Disordered" evidence="1">
    <location>
        <begin position="50"/>
        <end position="126"/>
    </location>
</feature>
<feature type="compositionally biased region" description="Low complexity" evidence="1">
    <location>
        <begin position="57"/>
        <end position="95"/>
    </location>
</feature>
<gene>
    <name evidence="2" type="ORF">FNH21_11975</name>
</gene>
<reference evidence="3" key="1">
    <citation type="submission" date="2019-07" db="EMBL/GenBank/DDBJ databases">
        <title>Arthrobacter KR32 sp. nov., isolated from mountain cheese made of cows milk.</title>
        <authorList>
            <person name="Flegler A."/>
        </authorList>
    </citation>
    <scope>NUCLEOTIDE SEQUENCE [LARGE SCALE GENOMIC DNA]</scope>
    <source>
        <strain evidence="3">KR32</strain>
    </source>
</reference>
<dbReference type="OrthoDB" id="5125277at2"/>
<organism evidence="2 3">
    <name type="scientific">Arthrobacter bussei</name>
    <dbReference type="NCBI Taxonomy" id="2594179"/>
    <lineage>
        <taxon>Bacteria</taxon>
        <taxon>Bacillati</taxon>
        <taxon>Actinomycetota</taxon>
        <taxon>Actinomycetes</taxon>
        <taxon>Micrococcales</taxon>
        <taxon>Micrococcaceae</taxon>
        <taxon>Arthrobacter</taxon>
    </lineage>
</organism>
<sequence>MNTEPSKPSTRRTRGVALGAIAAGVALTGSLALTGVTPSSAYEAVFASQNQPGKVVAAETPSPAQAPSPAASKDPAGPAAAGAAATSSGVAKTKAPAMNEGVGVVPPKPKADDAELGRTPQKKNKPVRMTDKVQVLDGLTVSVAGLAAVQGIADEPGEVAGDAVKVSVTLTNTSADAADTSGVLVDMEAGPDAVPGLALRGSGATTLPASIEPGASATADYVFVVGSNKRARVSVLVNYSVSAPVAVFEGTAPPAKGKK</sequence>
<keyword evidence="3" id="KW-1185">Reference proteome</keyword>
<dbReference type="RefSeq" id="WP_152815840.1">
    <property type="nucleotide sequence ID" value="NZ_VJXX01000003.1"/>
</dbReference>
<protein>
    <recommendedName>
        <fullName evidence="4">DUF4352 domain-containing protein</fullName>
    </recommendedName>
</protein>
<dbReference type="Proteomes" id="UP000326464">
    <property type="component" value="Unassembled WGS sequence"/>
</dbReference>
<evidence type="ECO:0000313" key="3">
    <source>
        <dbReference type="Proteomes" id="UP000326464"/>
    </source>
</evidence>
<evidence type="ECO:0000256" key="1">
    <source>
        <dbReference type="SAM" id="MobiDB-lite"/>
    </source>
</evidence>
<evidence type="ECO:0000313" key="2">
    <source>
        <dbReference type="EMBL" id="MPY11426.1"/>
    </source>
</evidence>
<evidence type="ECO:0008006" key="4">
    <source>
        <dbReference type="Google" id="ProtNLM"/>
    </source>
</evidence>
<accession>A0A7X1TPD3</accession>
<dbReference type="EMBL" id="VJXX01000003">
    <property type="protein sequence ID" value="MPY11426.1"/>
    <property type="molecule type" value="Genomic_DNA"/>
</dbReference>